<evidence type="ECO:0000313" key="10">
    <source>
        <dbReference type="Proteomes" id="UP000499080"/>
    </source>
</evidence>
<accession>A0A4Y2LHX6</accession>
<sequence length="273" mass="30841">MTDASDFAVGAVLQQHIESTIEPLGFFSRKLTATEKKYSTFDRELLFIYLSVKLFRYMREGREAVIYTDNKPLVFAFTRKHDNSNPRQIRYLQLISHFTTDMCYIAGSDNVVSDAFSRISQINLLNLNDFSGLSDDQFSYPELQSLMGSGTCLELRTIYFALSEKPLYCDVTTGIFLGVEQTQTTAYYPPRNGAVERFQTSEKYINGHLPENWLDAFLLVMLGIRSSSKPDLATSSAESSPPVPACKAQRSEVVTRSGRRSHRVVPFQASPFS</sequence>
<evidence type="ECO:0000256" key="5">
    <source>
        <dbReference type="ARBA" id="ARBA00022801"/>
    </source>
</evidence>
<name>A0A4Y2LHX6_ARAVE</name>
<dbReference type="SUPFAM" id="SSF56672">
    <property type="entry name" value="DNA/RNA polymerases"/>
    <property type="match status" value="1"/>
</dbReference>
<keyword evidence="6" id="KW-0695">RNA-directed DNA polymerase</keyword>
<evidence type="ECO:0000256" key="4">
    <source>
        <dbReference type="ARBA" id="ARBA00022759"/>
    </source>
</evidence>
<dbReference type="OrthoDB" id="422540at2759"/>
<dbReference type="GO" id="GO:0016787">
    <property type="term" value="F:hydrolase activity"/>
    <property type="evidence" value="ECO:0007669"/>
    <property type="project" value="UniProtKB-KW"/>
</dbReference>
<reference evidence="9 10" key="1">
    <citation type="journal article" date="2019" name="Sci. Rep.">
        <title>Orb-weaving spider Araneus ventricosus genome elucidates the spidroin gene catalogue.</title>
        <authorList>
            <person name="Kono N."/>
            <person name="Nakamura H."/>
            <person name="Ohtoshi R."/>
            <person name="Moran D.A.P."/>
            <person name="Shinohara A."/>
            <person name="Yoshida Y."/>
            <person name="Fujiwara M."/>
            <person name="Mori M."/>
            <person name="Tomita M."/>
            <person name="Arakawa K."/>
        </authorList>
    </citation>
    <scope>NUCLEOTIDE SEQUENCE [LARGE SCALE GENOMIC DNA]</scope>
</reference>
<evidence type="ECO:0000313" key="9">
    <source>
        <dbReference type="EMBL" id="GBN13780.1"/>
    </source>
</evidence>
<evidence type="ECO:0000256" key="7">
    <source>
        <dbReference type="SAM" id="MobiDB-lite"/>
    </source>
</evidence>
<feature type="domain" description="Reverse transcriptase RNase H-like" evidence="8">
    <location>
        <begin position="2"/>
        <end position="98"/>
    </location>
</feature>
<evidence type="ECO:0000256" key="1">
    <source>
        <dbReference type="ARBA" id="ARBA00022679"/>
    </source>
</evidence>
<gene>
    <name evidence="9" type="ORF">AVEN_258378_1</name>
</gene>
<dbReference type="InterPro" id="IPR043502">
    <property type="entry name" value="DNA/RNA_pol_sf"/>
</dbReference>
<comment type="caution">
    <text evidence="9">The sequence shown here is derived from an EMBL/GenBank/DDBJ whole genome shotgun (WGS) entry which is preliminary data.</text>
</comment>
<evidence type="ECO:0000256" key="6">
    <source>
        <dbReference type="ARBA" id="ARBA00022918"/>
    </source>
</evidence>
<organism evidence="9 10">
    <name type="scientific">Araneus ventricosus</name>
    <name type="common">Orbweaver spider</name>
    <name type="synonym">Epeira ventricosa</name>
    <dbReference type="NCBI Taxonomy" id="182803"/>
    <lineage>
        <taxon>Eukaryota</taxon>
        <taxon>Metazoa</taxon>
        <taxon>Ecdysozoa</taxon>
        <taxon>Arthropoda</taxon>
        <taxon>Chelicerata</taxon>
        <taxon>Arachnida</taxon>
        <taxon>Araneae</taxon>
        <taxon>Araneomorphae</taxon>
        <taxon>Entelegynae</taxon>
        <taxon>Araneoidea</taxon>
        <taxon>Araneidae</taxon>
        <taxon>Araneus</taxon>
    </lineage>
</organism>
<keyword evidence="10" id="KW-1185">Reference proteome</keyword>
<feature type="region of interest" description="Disordered" evidence="7">
    <location>
        <begin position="231"/>
        <end position="273"/>
    </location>
</feature>
<evidence type="ECO:0000259" key="8">
    <source>
        <dbReference type="Pfam" id="PF17917"/>
    </source>
</evidence>
<dbReference type="PANTHER" id="PTHR37984">
    <property type="entry name" value="PROTEIN CBG26694"/>
    <property type="match status" value="1"/>
</dbReference>
<keyword evidence="4" id="KW-0255">Endonuclease</keyword>
<dbReference type="InterPro" id="IPR050951">
    <property type="entry name" value="Retrovirus_Pol_polyprotein"/>
</dbReference>
<keyword evidence="1" id="KW-0808">Transferase</keyword>
<protein>
    <recommendedName>
        <fullName evidence="8">Reverse transcriptase RNase H-like domain-containing protein</fullName>
    </recommendedName>
</protein>
<dbReference type="AlphaFoldDB" id="A0A4Y2LHX6"/>
<dbReference type="GO" id="GO:0004519">
    <property type="term" value="F:endonuclease activity"/>
    <property type="evidence" value="ECO:0007669"/>
    <property type="project" value="UniProtKB-KW"/>
</dbReference>
<dbReference type="GO" id="GO:0003964">
    <property type="term" value="F:RNA-directed DNA polymerase activity"/>
    <property type="evidence" value="ECO:0007669"/>
    <property type="project" value="UniProtKB-KW"/>
</dbReference>
<keyword evidence="2" id="KW-0548">Nucleotidyltransferase</keyword>
<dbReference type="InterPro" id="IPR041373">
    <property type="entry name" value="RT_RNaseH"/>
</dbReference>
<dbReference type="PANTHER" id="PTHR37984:SF5">
    <property type="entry name" value="PROTEIN NYNRIN-LIKE"/>
    <property type="match status" value="1"/>
</dbReference>
<dbReference type="Proteomes" id="UP000499080">
    <property type="component" value="Unassembled WGS sequence"/>
</dbReference>
<evidence type="ECO:0000256" key="3">
    <source>
        <dbReference type="ARBA" id="ARBA00022722"/>
    </source>
</evidence>
<keyword evidence="3" id="KW-0540">Nuclease</keyword>
<proteinExistence type="predicted"/>
<keyword evidence="5" id="KW-0378">Hydrolase</keyword>
<evidence type="ECO:0000256" key="2">
    <source>
        <dbReference type="ARBA" id="ARBA00022695"/>
    </source>
</evidence>
<dbReference type="Pfam" id="PF17917">
    <property type="entry name" value="RT_RNaseH"/>
    <property type="match status" value="1"/>
</dbReference>
<dbReference type="EMBL" id="BGPR01005826">
    <property type="protein sequence ID" value="GBN13780.1"/>
    <property type="molecule type" value="Genomic_DNA"/>
</dbReference>
<dbReference type="CDD" id="cd09274">
    <property type="entry name" value="RNase_HI_RT_Ty3"/>
    <property type="match status" value="1"/>
</dbReference>